<name>A0A4R2KR30_9FIRM</name>
<keyword evidence="2" id="KW-1185">Reference proteome</keyword>
<evidence type="ECO:0000313" key="2">
    <source>
        <dbReference type="Proteomes" id="UP000294919"/>
    </source>
</evidence>
<dbReference type="EMBL" id="SLWV01000035">
    <property type="protein sequence ID" value="TCO69065.1"/>
    <property type="molecule type" value="Genomic_DNA"/>
</dbReference>
<comment type="caution">
    <text evidence="1">The sequence shown here is derived from an EMBL/GenBank/DDBJ whole genome shotgun (WGS) entry which is preliminary data.</text>
</comment>
<sequence>MRISTLIEEINNEQMISAGFIQARGKGRSRFYEIGRILFFLFFNVKNLGKKRNNV</sequence>
<dbReference type="Proteomes" id="UP000294919">
    <property type="component" value="Unassembled WGS sequence"/>
</dbReference>
<dbReference type="RefSeq" id="WP_165916432.1">
    <property type="nucleotide sequence ID" value="NZ_SLWV01000035.1"/>
</dbReference>
<gene>
    <name evidence="1" type="ORF">EV214_13517</name>
</gene>
<accession>A0A4R2KR30</accession>
<dbReference type="AlphaFoldDB" id="A0A4R2KR30"/>
<organism evidence="1 2">
    <name type="scientific">Marinisporobacter balticus</name>
    <dbReference type="NCBI Taxonomy" id="2018667"/>
    <lineage>
        <taxon>Bacteria</taxon>
        <taxon>Bacillati</taxon>
        <taxon>Bacillota</taxon>
        <taxon>Clostridia</taxon>
        <taxon>Peptostreptococcales</taxon>
        <taxon>Thermotaleaceae</taxon>
        <taxon>Marinisporobacter</taxon>
    </lineage>
</organism>
<evidence type="ECO:0000313" key="1">
    <source>
        <dbReference type="EMBL" id="TCO69065.1"/>
    </source>
</evidence>
<protein>
    <submittedName>
        <fullName evidence="1">Uncharacterized protein</fullName>
    </submittedName>
</protein>
<proteinExistence type="predicted"/>
<reference evidence="1 2" key="1">
    <citation type="submission" date="2019-03" db="EMBL/GenBank/DDBJ databases">
        <title>Genomic Encyclopedia of Type Strains, Phase IV (KMG-IV): sequencing the most valuable type-strain genomes for metagenomic binning, comparative biology and taxonomic classification.</title>
        <authorList>
            <person name="Goeker M."/>
        </authorList>
    </citation>
    <scope>NUCLEOTIDE SEQUENCE [LARGE SCALE GENOMIC DNA]</scope>
    <source>
        <strain evidence="1 2">DSM 102940</strain>
    </source>
</reference>